<dbReference type="AlphaFoldDB" id="A0AAV7JQB2"/>
<keyword evidence="1" id="KW-0472">Membrane</keyword>
<keyword evidence="3" id="KW-1185">Reference proteome</keyword>
<evidence type="ECO:0000313" key="3">
    <source>
        <dbReference type="Proteomes" id="UP001165289"/>
    </source>
</evidence>
<dbReference type="InterPro" id="IPR036860">
    <property type="entry name" value="SH2_dom_sf"/>
</dbReference>
<comment type="caution">
    <text evidence="2">The sequence shown here is derived from an EMBL/GenBank/DDBJ whole genome shotgun (WGS) entry which is preliminary data.</text>
</comment>
<accession>A0AAV7JQB2</accession>
<keyword evidence="1" id="KW-0812">Transmembrane</keyword>
<evidence type="ECO:0000256" key="1">
    <source>
        <dbReference type="SAM" id="Phobius"/>
    </source>
</evidence>
<feature type="transmembrane region" description="Helical" evidence="1">
    <location>
        <begin position="250"/>
        <end position="273"/>
    </location>
</feature>
<evidence type="ECO:0000313" key="2">
    <source>
        <dbReference type="EMBL" id="KAI6650896.1"/>
    </source>
</evidence>
<name>A0AAV7JQB2_9METZ</name>
<dbReference type="Proteomes" id="UP001165289">
    <property type="component" value="Unassembled WGS sequence"/>
</dbReference>
<reference evidence="2 3" key="1">
    <citation type="journal article" date="2023" name="BMC Biol.">
        <title>The compact genome of the sponge Oopsacas minuta (Hexactinellida) is lacking key metazoan core genes.</title>
        <authorList>
            <person name="Santini S."/>
            <person name="Schenkelaars Q."/>
            <person name="Jourda C."/>
            <person name="Duchesne M."/>
            <person name="Belahbib H."/>
            <person name="Rocher C."/>
            <person name="Selva M."/>
            <person name="Riesgo A."/>
            <person name="Vervoort M."/>
            <person name="Leys S.P."/>
            <person name="Kodjabachian L."/>
            <person name="Le Bivic A."/>
            <person name="Borchiellini C."/>
            <person name="Claverie J.M."/>
            <person name="Renard E."/>
        </authorList>
    </citation>
    <scope>NUCLEOTIDE SEQUENCE [LARGE SCALE GENOMIC DNA]</scope>
    <source>
        <strain evidence="2">SPO-2</strain>
    </source>
</reference>
<dbReference type="Gene3D" id="3.30.505.10">
    <property type="entry name" value="SH2 domain"/>
    <property type="match status" value="1"/>
</dbReference>
<keyword evidence="1" id="KW-1133">Transmembrane helix</keyword>
<protein>
    <submittedName>
        <fullName evidence="2">Uncharacterized protein</fullName>
    </submittedName>
</protein>
<gene>
    <name evidence="2" type="ORF">LOD99_5736</name>
</gene>
<dbReference type="SUPFAM" id="SSF55550">
    <property type="entry name" value="SH2 domain"/>
    <property type="match status" value="1"/>
</dbReference>
<organism evidence="2 3">
    <name type="scientific">Oopsacas minuta</name>
    <dbReference type="NCBI Taxonomy" id="111878"/>
    <lineage>
        <taxon>Eukaryota</taxon>
        <taxon>Metazoa</taxon>
        <taxon>Porifera</taxon>
        <taxon>Hexactinellida</taxon>
        <taxon>Hexasterophora</taxon>
        <taxon>Lyssacinosida</taxon>
        <taxon>Leucopsacidae</taxon>
        <taxon>Oopsacas</taxon>
    </lineage>
</organism>
<sequence length="284" mass="32770">MAEFQLLSENEPQNVTISSRSLSLLSINEKWFFHDLSPDVSNRILANTPLHTCFLVTNSIYTQHHFYIFVKYNKDDLRKIVIIQISPGHFQIAKSPTQTYASLFDAVYSAKDIHFKDVPPIFDRSELTPEALDIHSILNPPSYDEVLHYQTALKDLPHISGDHIIRPTEAADEDLSYPGGGRNRNDDDDAYYRLPTRSNWFVRLIEQRPHPPRKHWDLRNSGYLRIVAMLIFYYSTICIIPHVIIILLAVLLLLLVSLPIILILASCIIPYIYHCLSTWADEND</sequence>
<dbReference type="EMBL" id="JAKMXF010000309">
    <property type="protein sequence ID" value="KAI6650896.1"/>
    <property type="molecule type" value="Genomic_DNA"/>
</dbReference>
<feature type="transmembrane region" description="Helical" evidence="1">
    <location>
        <begin position="223"/>
        <end position="244"/>
    </location>
</feature>
<proteinExistence type="predicted"/>